<comment type="caution">
    <text evidence="13">The sequence shown here is derived from an EMBL/GenBank/DDBJ whole genome shotgun (WGS) entry which is preliminary data.</text>
</comment>
<evidence type="ECO:0000256" key="4">
    <source>
        <dbReference type="ARBA" id="ARBA00022553"/>
    </source>
</evidence>
<dbReference type="Gene3D" id="1.10.287.130">
    <property type="match status" value="1"/>
</dbReference>
<dbReference type="PANTHER" id="PTHR45436:SF5">
    <property type="entry name" value="SENSOR HISTIDINE KINASE TRCS"/>
    <property type="match status" value="1"/>
</dbReference>
<evidence type="ECO:0000256" key="2">
    <source>
        <dbReference type="ARBA" id="ARBA00004370"/>
    </source>
</evidence>
<dbReference type="EC" id="2.7.13.3" evidence="3"/>
<comment type="subcellular location">
    <subcellularLocation>
        <location evidence="2">Membrane</location>
    </subcellularLocation>
</comment>
<evidence type="ECO:0000256" key="8">
    <source>
        <dbReference type="ARBA" id="ARBA00022989"/>
    </source>
</evidence>
<dbReference type="InterPro" id="IPR003660">
    <property type="entry name" value="HAMP_dom"/>
</dbReference>
<dbReference type="CDD" id="cd00082">
    <property type="entry name" value="HisKA"/>
    <property type="match status" value="1"/>
</dbReference>
<dbReference type="SMART" id="SM00388">
    <property type="entry name" value="HisKA"/>
    <property type="match status" value="1"/>
</dbReference>
<dbReference type="InterPro" id="IPR003594">
    <property type="entry name" value="HATPase_dom"/>
</dbReference>
<keyword evidence="7" id="KW-0418">Kinase</keyword>
<dbReference type="GO" id="GO:0016020">
    <property type="term" value="C:membrane"/>
    <property type="evidence" value="ECO:0007669"/>
    <property type="project" value="UniProtKB-SubCell"/>
</dbReference>
<evidence type="ECO:0000313" key="13">
    <source>
        <dbReference type="EMBL" id="GCL65424.1"/>
    </source>
</evidence>
<dbReference type="InterPro" id="IPR036097">
    <property type="entry name" value="HisK_dim/P_sf"/>
</dbReference>
<reference evidence="14" key="1">
    <citation type="submission" date="2019-03" db="EMBL/GenBank/DDBJ databases">
        <title>Aquabacterium pictum sp.nov., the first bacteriochlorophyll a-containing freshwater bacterium in the genus Aquabacterium of the class Betaproteobacteria.</title>
        <authorList>
            <person name="Hirose S."/>
            <person name="Tank M."/>
            <person name="Hara E."/>
            <person name="Tamaki H."/>
            <person name="Takaichi S."/>
            <person name="Haruta S."/>
            <person name="Hanada S."/>
        </authorList>
    </citation>
    <scope>NUCLEOTIDE SEQUENCE [LARGE SCALE GENOMIC DNA]</scope>
    <source>
        <strain evidence="14">W35</strain>
    </source>
</reference>
<dbReference type="InterPro" id="IPR003661">
    <property type="entry name" value="HisK_dim/P_dom"/>
</dbReference>
<keyword evidence="10" id="KW-0472">Membrane</keyword>
<dbReference type="PROSITE" id="PS50885">
    <property type="entry name" value="HAMP"/>
    <property type="match status" value="1"/>
</dbReference>
<dbReference type="SMART" id="SM00387">
    <property type="entry name" value="HATPase_c"/>
    <property type="match status" value="1"/>
</dbReference>
<sequence>MLSFTLFTLGVSVLLGLFTMVFVYAVEDRFIADTLSRAASAMQRQHQVSLRWPAPPQAFMQRHDSAASLPADLREAWQARPLRREHAGTQGRHYHLHWLDRPRGAPPDPPVPDARHPLLVAEVSGLLVVRPFRRELLAWWAAGSGALVLAALGLAAWRARRLSAPLVRLADAIARSRPGDGSTRSSPDALDRRDDEVGLLARHLDALTARTQAFIDRERVFTRDVSHELRTPLAVLGMATERLMGRHDLPTGVPAQLQQMRQTLWDLEQTVNTLLALAREGHAPAAPVALADGAPATAAAALAVLPLLERVVLEQMSRLQGKDIQLEIDVSPALRLDLPPGVLHILLSNLVGNAFAHGEPGPVRVSADVQGLQLENRSQALPAGLSARLGQPFQKGAASAGFGLGLAIVHRLAEHQGLALALSQADGNTRVQLLWAPRGWLAPPAGSASA</sequence>
<dbReference type="Gene3D" id="3.30.565.10">
    <property type="entry name" value="Histidine kinase-like ATPase, C-terminal domain"/>
    <property type="match status" value="1"/>
</dbReference>
<feature type="domain" description="Histidine kinase" evidence="11">
    <location>
        <begin position="224"/>
        <end position="439"/>
    </location>
</feature>
<evidence type="ECO:0000256" key="1">
    <source>
        <dbReference type="ARBA" id="ARBA00000085"/>
    </source>
</evidence>
<evidence type="ECO:0000313" key="14">
    <source>
        <dbReference type="Proteomes" id="UP000301751"/>
    </source>
</evidence>
<keyword evidence="8 10" id="KW-1133">Transmembrane helix</keyword>
<organism evidence="13 14">
    <name type="scientific">Pseudaquabacterium pictum</name>
    <dbReference type="NCBI Taxonomy" id="2315236"/>
    <lineage>
        <taxon>Bacteria</taxon>
        <taxon>Pseudomonadati</taxon>
        <taxon>Pseudomonadota</taxon>
        <taxon>Betaproteobacteria</taxon>
        <taxon>Burkholderiales</taxon>
        <taxon>Sphaerotilaceae</taxon>
        <taxon>Pseudaquabacterium</taxon>
    </lineage>
</organism>
<dbReference type="AlphaFoldDB" id="A0A480AV91"/>
<dbReference type="Pfam" id="PF02518">
    <property type="entry name" value="HATPase_c"/>
    <property type="match status" value="1"/>
</dbReference>
<dbReference type="SUPFAM" id="SSF47384">
    <property type="entry name" value="Homodimeric domain of signal transducing histidine kinase"/>
    <property type="match status" value="1"/>
</dbReference>
<evidence type="ECO:0000256" key="3">
    <source>
        <dbReference type="ARBA" id="ARBA00012438"/>
    </source>
</evidence>
<evidence type="ECO:0000256" key="10">
    <source>
        <dbReference type="SAM" id="Phobius"/>
    </source>
</evidence>
<evidence type="ECO:0000256" key="7">
    <source>
        <dbReference type="ARBA" id="ARBA00022777"/>
    </source>
</evidence>
<keyword evidence="9" id="KW-0902">Two-component regulatory system</keyword>
<accession>A0A480AV91</accession>
<dbReference type="PANTHER" id="PTHR45436">
    <property type="entry name" value="SENSOR HISTIDINE KINASE YKOH"/>
    <property type="match status" value="1"/>
</dbReference>
<evidence type="ECO:0000256" key="6">
    <source>
        <dbReference type="ARBA" id="ARBA00022692"/>
    </source>
</evidence>
<feature type="transmembrane region" description="Helical" evidence="10">
    <location>
        <begin position="136"/>
        <end position="157"/>
    </location>
</feature>
<dbReference type="Proteomes" id="UP000301751">
    <property type="component" value="Unassembled WGS sequence"/>
</dbReference>
<gene>
    <name evidence="13" type="ORF">AQPW35_45050</name>
</gene>
<dbReference type="Pfam" id="PF00672">
    <property type="entry name" value="HAMP"/>
    <property type="match status" value="1"/>
</dbReference>
<keyword evidence="4" id="KW-0597">Phosphoprotein</keyword>
<dbReference type="GO" id="GO:0000155">
    <property type="term" value="F:phosphorelay sensor kinase activity"/>
    <property type="evidence" value="ECO:0007669"/>
    <property type="project" value="InterPro"/>
</dbReference>
<dbReference type="Pfam" id="PF00512">
    <property type="entry name" value="HisKA"/>
    <property type="match status" value="1"/>
</dbReference>
<comment type="catalytic activity">
    <reaction evidence="1">
        <text>ATP + protein L-histidine = ADP + protein N-phospho-L-histidine.</text>
        <dbReference type="EC" id="2.7.13.3"/>
    </reaction>
</comment>
<dbReference type="InterPro" id="IPR036890">
    <property type="entry name" value="HATPase_C_sf"/>
</dbReference>
<dbReference type="InterPro" id="IPR005467">
    <property type="entry name" value="His_kinase_dom"/>
</dbReference>
<dbReference type="SUPFAM" id="SSF55874">
    <property type="entry name" value="ATPase domain of HSP90 chaperone/DNA topoisomerase II/histidine kinase"/>
    <property type="match status" value="1"/>
</dbReference>
<proteinExistence type="predicted"/>
<evidence type="ECO:0000259" key="11">
    <source>
        <dbReference type="PROSITE" id="PS50109"/>
    </source>
</evidence>
<feature type="domain" description="HAMP" evidence="12">
    <location>
        <begin position="160"/>
        <end position="216"/>
    </location>
</feature>
<keyword evidence="6 10" id="KW-0812">Transmembrane</keyword>
<dbReference type="Gene3D" id="6.10.340.10">
    <property type="match status" value="1"/>
</dbReference>
<evidence type="ECO:0000256" key="5">
    <source>
        <dbReference type="ARBA" id="ARBA00022679"/>
    </source>
</evidence>
<evidence type="ECO:0000256" key="9">
    <source>
        <dbReference type="ARBA" id="ARBA00023012"/>
    </source>
</evidence>
<keyword evidence="14" id="KW-1185">Reference proteome</keyword>
<keyword evidence="5" id="KW-0808">Transferase</keyword>
<dbReference type="PROSITE" id="PS50109">
    <property type="entry name" value="HIS_KIN"/>
    <property type="match status" value="1"/>
</dbReference>
<dbReference type="InterPro" id="IPR050428">
    <property type="entry name" value="TCS_sensor_his_kinase"/>
</dbReference>
<name>A0A480AV91_9BURK</name>
<protein>
    <recommendedName>
        <fullName evidence="3">histidine kinase</fullName>
        <ecNumber evidence="3">2.7.13.3</ecNumber>
    </recommendedName>
</protein>
<dbReference type="EMBL" id="BJCL01000016">
    <property type="protein sequence ID" value="GCL65424.1"/>
    <property type="molecule type" value="Genomic_DNA"/>
</dbReference>
<feature type="transmembrane region" description="Helical" evidence="10">
    <location>
        <begin position="6"/>
        <end position="26"/>
    </location>
</feature>
<evidence type="ECO:0000259" key="12">
    <source>
        <dbReference type="PROSITE" id="PS50885"/>
    </source>
</evidence>
<dbReference type="SMART" id="SM00304">
    <property type="entry name" value="HAMP"/>
    <property type="match status" value="1"/>
</dbReference>